<dbReference type="EMBL" id="JAHUTI010078855">
    <property type="protein sequence ID" value="MED6257020.1"/>
    <property type="molecule type" value="Genomic_DNA"/>
</dbReference>
<comment type="caution">
    <text evidence="2">The sequence shown here is derived from an EMBL/GenBank/DDBJ whole genome shotgun (WGS) entry which is preliminary data.</text>
</comment>
<organism evidence="2 3">
    <name type="scientific">Ataeniobius toweri</name>
    <dbReference type="NCBI Taxonomy" id="208326"/>
    <lineage>
        <taxon>Eukaryota</taxon>
        <taxon>Metazoa</taxon>
        <taxon>Chordata</taxon>
        <taxon>Craniata</taxon>
        <taxon>Vertebrata</taxon>
        <taxon>Euteleostomi</taxon>
        <taxon>Actinopterygii</taxon>
        <taxon>Neopterygii</taxon>
        <taxon>Teleostei</taxon>
        <taxon>Neoteleostei</taxon>
        <taxon>Acanthomorphata</taxon>
        <taxon>Ovalentaria</taxon>
        <taxon>Atherinomorphae</taxon>
        <taxon>Cyprinodontiformes</taxon>
        <taxon>Goodeidae</taxon>
        <taxon>Ataeniobius</taxon>
    </lineage>
</organism>
<dbReference type="Proteomes" id="UP001345963">
    <property type="component" value="Unassembled WGS sequence"/>
</dbReference>
<feature type="transmembrane region" description="Helical" evidence="1">
    <location>
        <begin position="7"/>
        <end position="33"/>
    </location>
</feature>
<sequence>MEARIALLAAFISSALLGLVSLIFLFVTGPYFLHEVQVRPVCWSVKHSDTVVVKAGIGTFGCLGRCQVLLENEISIFIKLVSRGTHKKNSTHLGILETT</sequence>
<keyword evidence="1" id="KW-0472">Membrane</keyword>
<protein>
    <submittedName>
        <fullName evidence="2">Uncharacterized protein</fullName>
    </submittedName>
</protein>
<evidence type="ECO:0000313" key="3">
    <source>
        <dbReference type="Proteomes" id="UP001345963"/>
    </source>
</evidence>
<name>A0ABU7C5G0_9TELE</name>
<reference evidence="2 3" key="1">
    <citation type="submission" date="2021-07" db="EMBL/GenBank/DDBJ databases">
        <authorList>
            <person name="Palmer J.M."/>
        </authorList>
    </citation>
    <scope>NUCLEOTIDE SEQUENCE [LARGE SCALE GENOMIC DNA]</scope>
    <source>
        <strain evidence="2 3">AT_MEX2019</strain>
        <tissue evidence="2">Muscle</tissue>
    </source>
</reference>
<accession>A0ABU7C5G0</accession>
<evidence type="ECO:0000256" key="1">
    <source>
        <dbReference type="SAM" id="Phobius"/>
    </source>
</evidence>
<keyword evidence="1" id="KW-0812">Transmembrane</keyword>
<evidence type="ECO:0000313" key="2">
    <source>
        <dbReference type="EMBL" id="MED6257020.1"/>
    </source>
</evidence>
<gene>
    <name evidence="2" type="ORF">ATANTOWER_006833</name>
</gene>
<keyword evidence="1" id="KW-1133">Transmembrane helix</keyword>
<keyword evidence="3" id="KW-1185">Reference proteome</keyword>
<proteinExistence type="predicted"/>